<dbReference type="InterPro" id="IPR038726">
    <property type="entry name" value="PDDEXK_AddAB-type"/>
</dbReference>
<dbReference type="EMBL" id="SHMQ01000027">
    <property type="protein sequence ID" value="RZV37927.1"/>
    <property type="molecule type" value="Genomic_DNA"/>
</dbReference>
<dbReference type="Pfam" id="PF12705">
    <property type="entry name" value="PDDEXK_1"/>
    <property type="match status" value="1"/>
</dbReference>
<dbReference type="Gene3D" id="3.40.50.300">
    <property type="entry name" value="P-loop containing nucleotide triphosphate hydrolases"/>
    <property type="match status" value="1"/>
</dbReference>
<proteinExistence type="predicted"/>
<dbReference type="InterPro" id="IPR011604">
    <property type="entry name" value="PDDEXK-like_dom_sf"/>
</dbReference>
<dbReference type="InterPro" id="IPR027417">
    <property type="entry name" value="P-loop_NTPase"/>
</dbReference>
<evidence type="ECO:0000313" key="2">
    <source>
        <dbReference type="EMBL" id="RZV37927.1"/>
    </source>
</evidence>
<dbReference type="SUPFAM" id="SSF52540">
    <property type="entry name" value="P-loop containing nucleoside triphosphate hydrolases"/>
    <property type="match status" value="1"/>
</dbReference>
<comment type="caution">
    <text evidence="2">The sequence shown here is derived from an EMBL/GenBank/DDBJ whole genome shotgun (WGS) entry which is preliminary data.</text>
</comment>
<accession>A0A520X9M4</accession>
<dbReference type="AlphaFoldDB" id="A0A520X9M4"/>
<reference evidence="2 3" key="1">
    <citation type="submission" date="2019-01" db="EMBL/GenBank/DDBJ databases">
        <title>Insights into ecological role of a new deltaproteobacterial order Candidatus Sinidesulfobacterales (Sva0485) by metagenomics and metatranscriptomics.</title>
        <authorList>
            <person name="Tan S."/>
            <person name="Liu J."/>
            <person name="Fang Y."/>
            <person name="Hedlund B."/>
            <person name="Lian Z.-H."/>
            <person name="Huang L.-Y."/>
            <person name="Li J.-T."/>
            <person name="Huang L.-N."/>
            <person name="Li W.-J."/>
            <person name="Jiang H.-C."/>
            <person name="Dong H.-L."/>
            <person name="Shu W.-S."/>
        </authorList>
    </citation>
    <scope>NUCLEOTIDE SEQUENCE [LARGE SCALE GENOMIC DNA]</scope>
    <source>
        <strain evidence="2">AP4</strain>
    </source>
</reference>
<evidence type="ECO:0000259" key="1">
    <source>
        <dbReference type="Pfam" id="PF12705"/>
    </source>
</evidence>
<feature type="domain" description="PD-(D/E)XK endonuclease-like" evidence="1">
    <location>
        <begin position="708"/>
        <end position="980"/>
    </location>
</feature>
<dbReference type="Gene3D" id="3.90.320.10">
    <property type="match status" value="1"/>
</dbReference>
<evidence type="ECO:0000313" key="3">
    <source>
        <dbReference type="Proteomes" id="UP000322454"/>
    </source>
</evidence>
<name>A0A520X9M4_9DELT</name>
<gene>
    <name evidence="2" type="ORF">EVJ48_08065</name>
</gene>
<organism evidence="2 3">
    <name type="scientific">Candidatus Acidulodesulfobacterium acidiphilum</name>
    <dbReference type="NCBI Taxonomy" id="2597224"/>
    <lineage>
        <taxon>Bacteria</taxon>
        <taxon>Deltaproteobacteria</taxon>
        <taxon>Candidatus Acidulodesulfobacterales</taxon>
        <taxon>Candidatus Acidulodesulfobacterium</taxon>
    </lineage>
</organism>
<dbReference type="Proteomes" id="UP000322454">
    <property type="component" value="Unassembled WGS sequence"/>
</dbReference>
<protein>
    <recommendedName>
        <fullName evidence="1">PD-(D/E)XK endonuclease-like domain-containing protein</fullName>
    </recommendedName>
</protein>
<sequence length="983" mass="111686">MNNFHILKKSADIIKYTGDLVLKEIKSGQKVTVIFPNRRPVYFLSQYISGIYKSAADSIKMFSIDDFIDTCWESSDAAIFYPYAKINPAEAIFLLFDLNKNPEINLIKDAEKLDVFMPWGYKLFGDFEELLIEMTDPSSCDAIIAERINPDSNLQNFSDKFAKFSKMYKSFYETLVKSGFTSRSYRYKTFAENIDANITPNPDVFSSVINGRVILAGFYGITASEAVIFKNLLKNNGFGGENQTLIVSKTGASVADFSSKIGLKPPSGGNITMKDEEYKNRENYGKLSEVKELTKVTEFTEESELNGINFYFNKVSSVHNEIARLKEIIDKSVQKLSSKDLIVLSKEDYLFPLIHNVLNSLDKGDYNISIGYSLNRTPIYTLFNLLSVVHGRKKYDKFYAKDYASLFLHPYVKNISGKLQALPQYRFDAVQTRTIFQAIESYIKKNKILFISVKEIENAVLPAISLSEDSVKAYIGEMHRLFISNFENIENIKDFIEKIVKIIDAVSHNSSADKHPYGSKFIESALKAVMEFDATNFGHYKFEGVSGYFNLLKNLLKRQKVPFKGTPIKGLQILGPLEARNINFDRIFYLGANEGVLPDVSKENTVLTEEVRRFLKLPDAGESSKIQEYNFFNLVSGAKEVYLFYNDSSRSEKSRFVEKIIWNIQKTTKNLKEPKEINSAFKINFNPAEPSPIKKTGEVKDYLCGIEYSAAKLDTYLKCPSMFYYRYVLNIRESGDIGEDIDAAGIGSVIHSVLNEYFKVFEGREYIFSSLEKEKIKIGGILNEKFNDRGSMVLNLQKKQILTALNLFIEKRAKDLAGVKITGAEYPLEGAVTVKLADGCERAIKLMGRSDLIIEKNGEHFIIDYKTGASLTCPDKNFIPAAENRDEWLKNVKSVQLPFYIIIYSACKSVGHSNITAKLWGIKKNEERKVDLKDVNLLNAYAKFIGMLIEDIINSENFDFVKKEPYKKKICGFCSYSVLCGRI</sequence>